<dbReference type="Proteomes" id="UP000566819">
    <property type="component" value="Unassembled WGS sequence"/>
</dbReference>
<name>A0A8H4QL66_9HELO</name>
<evidence type="ECO:0000259" key="1">
    <source>
        <dbReference type="Pfam" id="PF20150"/>
    </source>
</evidence>
<dbReference type="AlphaFoldDB" id="A0A8H4QL66"/>
<feature type="domain" description="2EXR" evidence="1">
    <location>
        <begin position="24"/>
        <end position="139"/>
    </location>
</feature>
<keyword evidence="3" id="KW-1185">Reference proteome</keyword>
<protein>
    <recommendedName>
        <fullName evidence="1">2EXR domain-containing protein</fullName>
    </recommendedName>
</protein>
<organism evidence="2 3">
    <name type="scientific">Cudoniella acicularis</name>
    <dbReference type="NCBI Taxonomy" id="354080"/>
    <lineage>
        <taxon>Eukaryota</taxon>
        <taxon>Fungi</taxon>
        <taxon>Dikarya</taxon>
        <taxon>Ascomycota</taxon>
        <taxon>Pezizomycotina</taxon>
        <taxon>Leotiomycetes</taxon>
        <taxon>Helotiales</taxon>
        <taxon>Tricladiaceae</taxon>
        <taxon>Cudoniella</taxon>
    </lineage>
</organism>
<dbReference type="InterPro" id="IPR045518">
    <property type="entry name" value="2EXR"/>
</dbReference>
<gene>
    <name evidence="2" type="ORF">G7Y89_g15541</name>
</gene>
<reference evidence="2 3" key="1">
    <citation type="submission" date="2020-03" db="EMBL/GenBank/DDBJ databases">
        <title>Draft Genome Sequence of Cudoniella acicularis.</title>
        <authorList>
            <person name="Buettner E."/>
            <person name="Kellner H."/>
        </authorList>
    </citation>
    <scope>NUCLEOTIDE SEQUENCE [LARGE SCALE GENOMIC DNA]</scope>
    <source>
        <strain evidence="2 3">DSM 108380</strain>
    </source>
</reference>
<dbReference type="EMBL" id="JAAMPI010002478">
    <property type="protein sequence ID" value="KAF4612831.1"/>
    <property type="molecule type" value="Genomic_DNA"/>
</dbReference>
<proteinExistence type="predicted"/>
<dbReference type="PANTHER" id="PTHR35910:SF6">
    <property type="entry name" value="2EXR DOMAIN-CONTAINING PROTEIN"/>
    <property type="match status" value="1"/>
</dbReference>
<dbReference type="PANTHER" id="PTHR35910">
    <property type="entry name" value="2EXR DOMAIN-CONTAINING PROTEIN"/>
    <property type="match status" value="1"/>
</dbReference>
<dbReference type="Pfam" id="PF20150">
    <property type="entry name" value="2EXR"/>
    <property type="match status" value="1"/>
</dbReference>
<evidence type="ECO:0000313" key="2">
    <source>
        <dbReference type="EMBL" id="KAF4612831.1"/>
    </source>
</evidence>
<sequence length="334" mass="38754">MAADDQPHLQPFIPNQVQNAESKFHLFPQLPKELRDKIWCYVMQRPRFIHLRLSDPDFRAAPTTDAAEMSQLTNNNERFWAITDGQQAMSKLFRVNNESREAALSFYRVRFPCWLRTRIVEGEILKPRILYFNPENDFLRITPEWSVKNTLFNFLYLLKTTYDPLHIGLRNLMVDDIDIAGNDLYLMEPSSSNLDAGSKEAFTNILRNLHQVFFYSTIRAGRQILGTHTGVPTPGVTIYNRSFPIEAKVPIFDRLAHDPRAIGEDLKEVFIGMHDNRSTIYLWNQILEKWGISASSLDIEYKWHIAFDPPRGMELRILSRLCFRASGSRATSSQ</sequence>
<accession>A0A8H4QL66</accession>
<evidence type="ECO:0000313" key="3">
    <source>
        <dbReference type="Proteomes" id="UP000566819"/>
    </source>
</evidence>
<comment type="caution">
    <text evidence="2">The sequence shown here is derived from an EMBL/GenBank/DDBJ whole genome shotgun (WGS) entry which is preliminary data.</text>
</comment>
<dbReference type="OrthoDB" id="3469466at2759"/>